<gene>
    <name evidence="7" type="ORF">AAT16_08775</name>
    <name evidence="8" type="ORF">SAMN05216235_2652</name>
</gene>
<reference evidence="9" key="2">
    <citation type="submission" date="2015-04" db="EMBL/GenBank/DDBJ databases">
        <title>Complete genome sequence of Salinicoccus halodurans strain H3B36, isolated from the Qaidam basin of China.</title>
        <authorList>
            <person name="Ma Y."/>
            <person name="Jiang K."/>
            <person name="Xue Y."/>
        </authorList>
    </citation>
    <scope>NUCLEOTIDE SEQUENCE [LARGE SCALE GENOMIC DNA]</scope>
    <source>
        <strain evidence="9">H3B36</strain>
    </source>
</reference>
<reference evidence="8 10" key="3">
    <citation type="submission" date="2016-10" db="EMBL/GenBank/DDBJ databases">
        <authorList>
            <person name="Varghese N."/>
            <person name="Submissions S."/>
        </authorList>
    </citation>
    <scope>NUCLEOTIDE SEQUENCE [LARGE SCALE GENOMIC DNA]</scope>
    <source>
        <strain evidence="8 10">CGMCC 1.6501</strain>
    </source>
</reference>
<feature type="transmembrane region" description="Helical" evidence="6">
    <location>
        <begin position="499"/>
        <end position="519"/>
    </location>
</feature>
<feature type="transmembrane region" description="Helical" evidence="6">
    <location>
        <begin position="52"/>
        <end position="71"/>
    </location>
</feature>
<feature type="transmembrane region" description="Helical" evidence="6">
    <location>
        <begin position="201"/>
        <end position="221"/>
    </location>
</feature>
<proteinExistence type="predicted"/>
<sequence>MSDSNKLVRGTFLLTIATVITKVLGMLYLIPFYSIMGGEENLALYGYAYTPYTIMLSIAAAGVPGAVSKYVAKYNALGAYATSQKLYRSSLIVMLSSGFIAFIALYFAAPFIAELQMLAAGGGEHRWSTEDITGIIRVVGVAVIIVPFMATWRGIFQGFESFGPTSVSSVIEQILRIAFLLGGSFVVIYMVGGSIQTANEIAVFAAFIGGLGSLATLWYFWRKRKHHIQKMVETDKTDYDFSYREMYSEIVRYGIPFIIVGISIPLTMFIDQLTHNNGLAMGGVPASYHDAWFGMLNLTTHKLVMIPTAFASAFAITILPFITKNFHKGKLDDVHHQIKLMILMLLFFAIPAALGMMILSAPLYTSFYSYNEMGIKILLFYAPVSVVISLFSVTCSIVQGIDKQNLTLYVVLIMLAIKAAINIPLIMQFQTVGAVMGTGIALSIGVLLNFYIIKKYGKFHFRSLFRPLAEIGLYSLVMLLVVEIFYYVFILNLDIEQKLNSVIVLAIAVPVGGLVYLIISFRTGLADEILGARADKIRKKLKVL</sequence>
<dbReference type="GO" id="GO:0005886">
    <property type="term" value="C:plasma membrane"/>
    <property type="evidence" value="ECO:0007669"/>
    <property type="project" value="UniProtKB-SubCell"/>
</dbReference>
<organism evidence="8 10">
    <name type="scientific">Salinicoccus halodurans</name>
    <dbReference type="NCBI Taxonomy" id="407035"/>
    <lineage>
        <taxon>Bacteria</taxon>
        <taxon>Bacillati</taxon>
        <taxon>Bacillota</taxon>
        <taxon>Bacilli</taxon>
        <taxon>Bacillales</taxon>
        <taxon>Staphylococcaceae</taxon>
        <taxon>Salinicoccus</taxon>
    </lineage>
</organism>
<feature type="transmembrane region" description="Helical" evidence="6">
    <location>
        <begin position="250"/>
        <end position="270"/>
    </location>
</feature>
<feature type="transmembrane region" description="Helical" evidence="6">
    <location>
        <begin position="432"/>
        <end position="452"/>
    </location>
</feature>
<keyword evidence="5 6" id="KW-0472">Membrane</keyword>
<dbReference type="PANTHER" id="PTHR30250">
    <property type="entry name" value="PST FAMILY PREDICTED COLANIC ACID TRANSPORTER"/>
    <property type="match status" value="1"/>
</dbReference>
<feature type="transmembrane region" description="Helical" evidence="6">
    <location>
        <begin position="91"/>
        <end position="112"/>
    </location>
</feature>
<accession>A0A0F7HMG7</accession>
<evidence type="ECO:0000313" key="7">
    <source>
        <dbReference type="EMBL" id="AKG74317.1"/>
    </source>
</evidence>
<evidence type="ECO:0000313" key="8">
    <source>
        <dbReference type="EMBL" id="SFK94420.1"/>
    </source>
</evidence>
<feature type="transmembrane region" description="Helical" evidence="6">
    <location>
        <begin position="342"/>
        <end position="365"/>
    </location>
</feature>
<reference evidence="7 9" key="1">
    <citation type="journal article" date="2015" name="Int. J. Syst. Evol. Microbiol.">
        <title>Complete genome sequence of Salinicoccus halodurans H3B36, isolated from the Qaidam Basin in China.</title>
        <authorList>
            <person name="Jiang K."/>
            <person name="Xue Y."/>
            <person name="Ma Y."/>
        </authorList>
    </citation>
    <scope>NUCLEOTIDE SEQUENCE [LARGE SCALE GENOMIC DNA]</scope>
    <source>
        <strain evidence="7 9">H3B36</strain>
    </source>
</reference>
<feature type="transmembrane region" description="Helical" evidence="6">
    <location>
        <begin position="473"/>
        <end position="493"/>
    </location>
</feature>
<evidence type="ECO:0000256" key="2">
    <source>
        <dbReference type="ARBA" id="ARBA00022475"/>
    </source>
</evidence>
<keyword evidence="9" id="KW-1185">Reference proteome</keyword>
<dbReference type="OrthoDB" id="9775950at2"/>
<evidence type="ECO:0000256" key="3">
    <source>
        <dbReference type="ARBA" id="ARBA00022692"/>
    </source>
</evidence>
<feature type="transmembrane region" description="Helical" evidence="6">
    <location>
        <begin position="377"/>
        <end position="399"/>
    </location>
</feature>
<evidence type="ECO:0000313" key="9">
    <source>
        <dbReference type="Proteomes" id="UP000034029"/>
    </source>
</evidence>
<dbReference type="Pfam" id="PF01943">
    <property type="entry name" value="Polysacc_synt"/>
    <property type="match status" value="1"/>
</dbReference>
<dbReference type="RefSeq" id="WP_046790499.1">
    <property type="nucleotide sequence ID" value="NZ_CP011366.1"/>
</dbReference>
<keyword evidence="4 6" id="KW-1133">Transmembrane helix</keyword>
<name>A0A0F7HMG7_9STAP</name>
<feature type="transmembrane region" description="Helical" evidence="6">
    <location>
        <begin position="303"/>
        <end position="322"/>
    </location>
</feature>
<evidence type="ECO:0000313" key="10">
    <source>
        <dbReference type="Proteomes" id="UP000183090"/>
    </source>
</evidence>
<dbReference type="EMBL" id="CP011366">
    <property type="protein sequence ID" value="AKG74317.1"/>
    <property type="molecule type" value="Genomic_DNA"/>
</dbReference>
<dbReference type="Proteomes" id="UP000183090">
    <property type="component" value="Unassembled WGS sequence"/>
</dbReference>
<dbReference type="InterPro" id="IPR050833">
    <property type="entry name" value="Poly_Biosynth_Transport"/>
</dbReference>
<feature type="transmembrane region" description="Helical" evidence="6">
    <location>
        <begin position="173"/>
        <end position="195"/>
    </location>
</feature>
<evidence type="ECO:0000256" key="4">
    <source>
        <dbReference type="ARBA" id="ARBA00022989"/>
    </source>
</evidence>
<dbReference type="EMBL" id="FOTB01000006">
    <property type="protein sequence ID" value="SFK94420.1"/>
    <property type="molecule type" value="Genomic_DNA"/>
</dbReference>
<dbReference type="AlphaFoldDB" id="A0A0F7HMG7"/>
<dbReference type="KEGG" id="shv:AAT16_08775"/>
<dbReference type="InterPro" id="IPR002797">
    <property type="entry name" value="Polysacc_synth"/>
</dbReference>
<dbReference type="Proteomes" id="UP000034029">
    <property type="component" value="Chromosome"/>
</dbReference>
<evidence type="ECO:0000256" key="6">
    <source>
        <dbReference type="SAM" id="Phobius"/>
    </source>
</evidence>
<evidence type="ECO:0000256" key="1">
    <source>
        <dbReference type="ARBA" id="ARBA00004651"/>
    </source>
</evidence>
<dbReference type="PIRSF" id="PIRSF038958">
    <property type="entry name" value="PG_synth_SpoVB"/>
    <property type="match status" value="1"/>
</dbReference>
<feature type="transmembrane region" description="Helical" evidence="6">
    <location>
        <begin position="406"/>
        <end position="426"/>
    </location>
</feature>
<keyword evidence="2" id="KW-1003">Cell membrane</keyword>
<feature type="transmembrane region" description="Helical" evidence="6">
    <location>
        <begin position="12"/>
        <end position="32"/>
    </location>
</feature>
<comment type="subcellular location">
    <subcellularLocation>
        <location evidence="1">Cell membrane</location>
        <topology evidence="1">Multi-pass membrane protein</topology>
    </subcellularLocation>
</comment>
<feature type="transmembrane region" description="Helical" evidence="6">
    <location>
        <begin position="132"/>
        <end position="152"/>
    </location>
</feature>
<dbReference type="InterPro" id="IPR024923">
    <property type="entry name" value="PG_synth_SpoVB"/>
</dbReference>
<evidence type="ECO:0000256" key="5">
    <source>
        <dbReference type="ARBA" id="ARBA00023136"/>
    </source>
</evidence>
<keyword evidence="3 6" id="KW-0812">Transmembrane</keyword>
<dbReference type="PANTHER" id="PTHR30250:SF21">
    <property type="entry name" value="LIPID II FLIPPASE MURJ"/>
    <property type="match status" value="1"/>
</dbReference>
<protein>
    <submittedName>
        <fullName evidence="8">Membrane protein involved in the export of O-antigen and teichoic acid</fullName>
    </submittedName>
    <submittedName>
        <fullName evidence="7">Polysaccharide biosynthesis protein</fullName>
    </submittedName>
</protein>
<dbReference type="CDD" id="cd13124">
    <property type="entry name" value="MATE_SpoVB_like"/>
    <property type="match status" value="1"/>
</dbReference>